<dbReference type="PANTHER" id="PTHR34693:SF3">
    <property type="match status" value="1"/>
</dbReference>
<dbReference type="PANTHER" id="PTHR34693">
    <property type="entry name" value="PROTEIN PAR32"/>
    <property type="match status" value="1"/>
</dbReference>
<protein>
    <submittedName>
        <fullName evidence="2">Uncharacterized protein</fullName>
    </submittedName>
</protein>
<accession>A0A6A6H9N3</accession>
<sequence length="146" mass="15752">MADEIHSTGRGGAGNIGRDPTTYVDGEIVREGFAGESGRTNEADFSTGRGGAGNIQHSPRVKPSADRTDSSDIIPETALRAGEGHENFHTGRGGAGNEHVEKFGGHSKDPNRETLGDKVKHLFHKEGHHDEKKHEESPLHQETRAE</sequence>
<feature type="region of interest" description="Disordered" evidence="1">
    <location>
        <begin position="1"/>
        <end position="146"/>
    </location>
</feature>
<organism evidence="2 3">
    <name type="scientific">Viridothelium virens</name>
    <name type="common">Speckled blister lichen</name>
    <name type="synonym">Trypethelium virens</name>
    <dbReference type="NCBI Taxonomy" id="1048519"/>
    <lineage>
        <taxon>Eukaryota</taxon>
        <taxon>Fungi</taxon>
        <taxon>Dikarya</taxon>
        <taxon>Ascomycota</taxon>
        <taxon>Pezizomycotina</taxon>
        <taxon>Dothideomycetes</taxon>
        <taxon>Dothideomycetes incertae sedis</taxon>
        <taxon>Trypetheliales</taxon>
        <taxon>Trypetheliaceae</taxon>
        <taxon>Viridothelium</taxon>
    </lineage>
</organism>
<keyword evidence="3" id="KW-1185">Reference proteome</keyword>
<proteinExistence type="predicted"/>
<evidence type="ECO:0000313" key="3">
    <source>
        <dbReference type="Proteomes" id="UP000800092"/>
    </source>
</evidence>
<name>A0A6A6H9N3_VIRVR</name>
<evidence type="ECO:0000256" key="1">
    <source>
        <dbReference type="SAM" id="MobiDB-lite"/>
    </source>
</evidence>
<reference evidence="2" key="1">
    <citation type="journal article" date="2020" name="Stud. Mycol.">
        <title>101 Dothideomycetes genomes: a test case for predicting lifestyles and emergence of pathogens.</title>
        <authorList>
            <person name="Haridas S."/>
            <person name="Albert R."/>
            <person name="Binder M."/>
            <person name="Bloem J."/>
            <person name="Labutti K."/>
            <person name="Salamov A."/>
            <person name="Andreopoulos B."/>
            <person name="Baker S."/>
            <person name="Barry K."/>
            <person name="Bills G."/>
            <person name="Bluhm B."/>
            <person name="Cannon C."/>
            <person name="Castanera R."/>
            <person name="Culley D."/>
            <person name="Daum C."/>
            <person name="Ezra D."/>
            <person name="Gonzalez J."/>
            <person name="Henrissat B."/>
            <person name="Kuo A."/>
            <person name="Liang C."/>
            <person name="Lipzen A."/>
            <person name="Lutzoni F."/>
            <person name="Magnuson J."/>
            <person name="Mondo S."/>
            <person name="Nolan M."/>
            <person name="Ohm R."/>
            <person name="Pangilinan J."/>
            <person name="Park H.-J."/>
            <person name="Ramirez L."/>
            <person name="Alfaro M."/>
            <person name="Sun H."/>
            <person name="Tritt A."/>
            <person name="Yoshinaga Y."/>
            <person name="Zwiers L.-H."/>
            <person name="Turgeon B."/>
            <person name="Goodwin S."/>
            <person name="Spatafora J."/>
            <person name="Crous P."/>
            <person name="Grigoriev I."/>
        </authorList>
    </citation>
    <scope>NUCLEOTIDE SEQUENCE</scope>
    <source>
        <strain evidence="2">Tuck. ex Michener</strain>
    </source>
</reference>
<dbReference type="OrthoDB" id="2537432at2759"/>
<dbReference type="InterPro" id="IPR022024">
    <property type="entry name" value="DUF3602"/>
</dbReference>
<gene>
    <name evidence="2" type="ORF">EV356DRAFT_501780</name>
</gene>
<dbReference type="Pfam" id="PF12223">
    <property type="entry name" value="DUF3602"/>
    <property type="match status" value="1"/>
</dbReference>
<evidence type="ECO:0000313" key="2">
    <source>
        <dbReference type="EMBL" id="KAF2234531.1"/>
    </source>
</evidence>
<dbReference type="AlphaFoldDB" id="A0A6A6H9N3"/>
<dbReference type="Proteomes" id="UP000800092">
    <property type="component" value="Unassembled WGS sequence"/>
</dbReference>
<dbReference type="EMBL" id="ML991798">
    <property type="protein sequence ID" value="KAF2234531.1"/>
    <property type="molecule type" value="Genomic_DNA"/>
</dbReference>
<feature type="compositionally biased region" description="Basic and acidic residues" evidence="1">
    <location>
        <begin position="98"/>
        <end position="146"/>
    </location>
</feature>
<dbReference type="InterPro" id="IPR053203">
    <property type="entry name" value="Cisplatin_resist-associated"/>
</dbReference>